<dbReference type="Proteomes" id="UP001208620">
    <property type="component" value="Unassembled WGS sequence"/>
</dbReference>
<comment type="caution">
    <text evidence="3">The sequence shown here is derived from an EMBL/GenBank/DDBJ whole genome shotgun (WGS) entry which is preliminary data.</text>
</comment>
<dbReference type="AlphaFoldDB" id="A0AAP3EZV2"/>
<evidence type="ECO:0000313" key="4">
    <source>
        <dbReference type="EMBL" id="MCW4137410.1"/>
    </source>
</evidence>
<accession>A0AAP3EZV2</accession>
<sequence>MNTGLDQYMDIFKDAVEDSAAKLTKSFEKILIEVIILFMVIPRKINFTQMGRYGSHVEQTYRNAFGLKKSKSIDWLKLNVSLAKRFFGKQGRWR</sequence>
<dbReference type="RefSeq" id="WP_228112419.1">
    <property type="nucleotide sequence ID" value="NZ_CP042464.1"/>
</dbReference>
<proteinExistence type="predicted"/>
<evidence type="ECO:0000313" key="6">
    <source>
        <dbReference type="Proteomes" id="UP001209417"/>
    </source>
</evidence>
<dbReference type="Proteomes" id="UP001209476">
    <property type="component" value="Unassembled WGS sequence"/>
</dbReference>
<dbReference type="EMBL" id="JAPDVD010000001">
    <property type="protein sequence ID" value="MCW4137410.1"/>
    <property type="molecule type" value="Genomic_DNA"/>
</dbReference>
<dbReference type="EMBL" id="JAPDVG010000001">
    <property type="protein sequence ID" value="MCW4131390.1"/>
    <property type="molecule type" value="Genomic_DNA"/>
</dbReference>
<evidence type="ECO:0000313" key="5">
    <source>
        <dbReference type="EMBL" id="MCW4165408.1"/>
    </source>
</evidence>
<protein>
    <submittedName>
        <fullName evidence="3">Uncharacterized protein</fullName>
    </submittedName>
</protein>
<dbReference type="Proteomes" id="UP001204486">
    <property type="component" value="Unassembled WGS sequence"/>
</dbReference>
<dbReference type="Proteomes" id="UP001209417">
    <property type="component" value="Unassembled WGS sequence"/>
</dbReference>
<evidence type="ECO:0000313" key="1">
    <source>
        <dbReference type="EMBL" id="MCP9599863.1"/>
    </source>
</evidence>
<reference evidence="1" key="1">
    <citation type="submission" date="2022-07" db="EMBL/GenBank/DDBJ databases">
        <title>Prevotella copri.</title>
        <authorList>
            <person name="Yang C."/>
        </authorList>
    </citation>
    <scope>NUCLEOTIDE SEQUENCE</scope>
    <source>
        <strain evidence="1">HF1476</strain>
    </source>
</reference>
<evidence type="ECO:0000313" key="2">
    <source>
        <dbReference type="EMBL" id="MCP9599873.1"/>
    </source>
</evidence>
<organism evidence="3 6">
    <name type="scientific">Segatella copri</name>
    <dbReference type="NCBI Taxonomy" id="165179"/>
    <lineage>
        <taxon>Bacteria</taxon>
        <taxon>Pseudomonadati</taxon>
        <taxon>Bacteroidota</taxon>
        <taxon>Bacteroidia</taxon>
        <taxon>Bacteroidales</taxon>
        <taxon>Prevotellaceae</taxon>
        <taxon>Segatella</taxon>
    </lineage>
</organism>
<gene>
    <name evidence="1" type="ORF">NNC55_07840</name>
    <name evidence="2" type="ORF">NNC55_07890</name>
    <name evidence="5" type="ORF">ONS98_09300</name>
    <name evidence="4" type="ORF">ONT01_06405</name>
    <name evidence="3" type="ORF">ONT19_07265</name>
</gene>
<name>A0AAP3EZV2_9BACT</name>
<dbReference type="EMBL" id="JANDWN010000017">
    <property type="protein sequence ID" value="MCP9599863.1"/>
    <property type="molecule type" value="Genomic_DNA"/>
</dbReference>
<evidence type="ECO:0000313" key="3">
    <source>
        <dbReference type="EMBL" id="MCW4131390.1"/>
    </source>
</evidence>
<dbReference type="EMBL" id="JANDWN010000017">
    <property type="protein sequence ID" value="MCP9599873.1"/>
    <property type="molecule type" value="Genomic_DNA"/>
</dbReference>
<dbReference type="EMBL" id="JAPDUM010000001">
    <property type="protein sequence ID" value="MCW4165408.1"/>
    <property type="molecule type" value="Genomic_DNA"/>
</dbReference>
<reference evidence="3" key="2">
    <citation type="submission" date="2022-11" db="EMBL/GenBank/DDBJ databases">
        <title>Genomic repertoires linked with pathogenic potency of arthritogenic Prevotella copri isolated from the gut of rheumatoid arthritis patients.</title>
        <authorList>
            <person name="Nii T."/>
            <person name="Maeda Y."/>
            <person name="Motooka D."/>
            <person name="Naito M."/>
            <person name="Matsumoto Y."/>
            <person name="Ogawa T."/>
            <person name="Oguro-Igashira E."/>
            <person name="Kishikawa T."/>
            <person name="Yamashita M."/>
            <person name="Koizumi S."/>
            <person name="Kurakawa T."/>
            <person name="Okumura R."/>
            <person name="Kayama H."/>
            <person name="Murakami M."/>
            <person name="Sakaguchi T."/>
            <person name="Das B."/>
            <person name="Nakamura S."/>
            <person name="Okada Y."/>
            <person name="Kumanogoh A."/>
            <person name="Takeda K."/>
        </authorList>
    </citation>
    <scope>NUCLEOTIDE SEQUENCE</scope>
    <source>
        <strain evidence="3">H019-1</strain>
        <strain evidence="4">H105_2-2</strain>
        <strain evidence="5">RA-N001-16</strain>
    </source>
</reference>